<evidence type="ECO:0000313" key="3">
    <source>
        <dbReference type="Proteomes" id="UP000588017"/>
    </source>
</evidence>
<feature type="domain" description="TfoX N-terminal" evidence="1">
    <location>
        <begin position="1"/>
        <end position="48"/>
    </location>
</feature>
<name>A0A841K3H0_9HYPH</name>
<comment type="caution">
    <text evidence="2">The sequence shown here is derived from an EMBL/GenBank/DDBJ whole genome shotgun (WGS) entry which is preliminary data.</text>
</comment>
<organism evidence="2 3">
    <name type="scientific">Chelatococcus composti</name>
    <dbReference type="NCBI Taxonomy" id="1743235"/>
    <lineage>
        <taxon>Bacteria</taxon>
        <taxon>Pseudomonadati</taxon>
        <taxon>Pseudomonadota</taxon>
        <taxon>Alphaproteobacteria</taxon>
        <taxon>Hyphomicrobiales</taxon>
        <taxon>Chelatococcaceae</taxon>
        <taxon>Chelatococcus</taxon>
    </lineage>
</organism>
<dbReference type="Proteomes" id="UP000588017">
    <property type="component" value="Unassembled WGS sequence"/>
</dbReference>
<gene>
    <name evidence="2" type="ORF">HNQ73_000483</name>
</gene>
<dbReference type="RefSeq" id="WP_244649788.1">
    <property type="nucleotide sequence ID" value="NZ_BMHX01000001.1"/>
</dbReference>
<dbReference type="SUPFAM" id="SSF159894">
    <property type="entry name" value="YgaC/TfoX-N like"/>
    <property type="match status" value="1"/>
</dbReference>
<dbReference type="Pfam" id="PF04993">
    <property type="entry name" value="TfoX_N"/>
    <property type="match status" value="1"/>
</dbReference>
<keyword evidence="3" id="KW-1185">Reference proteome</keyword>
<dbReference type="AlphaFoldDB" id="A0A841K3H0"/>
<evidence type="ECO:0000313" key="2">
    <source>
        <dbReference type="EMBL" id="MBB6166875.1"/>
    </source>
</evidence>
<sequence length="54" mass="5701">MFGGFGVYADGTMFGLAAGGEVHRKADTAFAETLADLGSQPFAFSRRDRRTGVS</sequence>
<dbReference type="InterPro" id="IPR007076">
    <property type="entry name" value="TfoX_N"/>
</dbReference>
<reference evidence="2 3" key="1">
    <citation type="submission" date="2020-08" db="EMBL/GenBank/DDBJ databases">
        <title>Genomic Encyclopedia of Type Strains, Phase IV (KMG-IV): sequencing the most valuable type-strain genomes for metagenomic binning, comparative biology and taxonomic classification.</title>
        <authorList>
            <person name="Goeker M."/>
        </authorList>
    </citation>
    <scope>NUCLEOTIDE SEQUENCE [LARGE SCALE GENOMIC DNA]</scope>
    <source>
        <strain evidence="2 3">DSM 101465</strain>
    </source>
</reference>
<accession>A0A841K3H0</accession>
<dbReference type="EMBL" id="JACHEH010000001">
    <property type="protein sequence ID" value="MBB6166875.1"/>
    <property type="molecule type" value="Genomic_DNA"/>
</dbReference>
<protein>
    <submittedName>
        <fullName evidence="2">TfoX/Sxy family transcriptional regulator of competence genes</fullName>
    </submittedName>
</protein>
<dbReference type="Gene3D" id="3.30.1460.30">
    <property type="entry name" value="YgaC/TfoX-N like chaperone"/>
    <property type="match status" value="1"/>
</dbReference>
<evidence type="ECO:0000259" key="1">
    <source>
        <dbReference type="Pfam" id="PF04993"/>
    </source>
</evidence>
<proteinExistence type="predicted"/>